<feature type="domain" description="NADP-dependent oxidoreductase" evidence="5">
    <location>
        <begin position="405"/>
        <end position="682"/>
    </location>
</feature>
<dbReference type="Gene3D" id="3.20.20.100">
    <property type="entry name" value="NADP-dependent oxidoreductase domain"/>
    <property type="match status" value="1"/>
</dbReference>
<dbReference type="CDD" id="cd19071">
    <property type="entry name" value="AKR_AKR1-5-like"/>
    <property type="match status" value="1"/>
</dbReference>
<dbReference type="GO" id="GO:0016616">
    <property type="term" value="F:oxidoreductase activity, acting on the CH-OH group of donors, NAD or NADP as acceptor"/>
    <property type="evidence" value="ECO:0007669"/>
    <property type="project" value="UniProtKB-ARBA"/>
</dbReference>
<keyword evidence="9" id="KW-1185">Reference proteome</keyword>
<dbReference type="PANTHER" id="PTHR43827:SF3">
    <property type="entry name" value="NADP-DEPENDENT OXIDOREDUCTASE DOMAIN-CONTAINING PROTEIN"/>
    <property type="match status" value="1"/>
</dbReference>
<keyword evidence="3" id="KW-0560">Oxidoreductase</keyword>
<feature type="region of interest" description="Disordered" evidence="4">
    <location>
        <begin position="367"/>
        <end position="393"/>
    </location>
</feature>
<dbReference type="Gene3D" id="3.30.360.10">
    <property type="entry name" value="Dihydrodipicolinate Reductase, domain 2"/>
    <property type="match status" value="1"/>
</dbReference>
<dbReference type="InterPro" id="IPR036291">
    <property type="entry name" value="NAD(P)-bd_dom_sf"/>
</dbReference>
<proteinExistence type="inferred from homology"/>
<dbReference type="SUPFAM" id="SSF51735">
    <property type="entry name" value="NAD(P)-binding Rossmann-fold domains"/>
    <property type="match status" value="1"/>
</dbReference>
<dbReference type="Proteomes" id="UP001595921">
    <property type="component" value="Unassembled WGS sequence"/>
</dbReference>
<dbReference type="InterPro" id="IPR000683">
    <property type="entry name" value="Gfo/Idh/MocA-like_OxRdtase_N"/>
</dbReference>
<dbReference type="RefSeq" id="WP_267623595.1">
    <property type="nucleotide sequence ID" value="NZ_JAODIW010000008.1"/>
</dbReference>
<feature type="domain" description="GFO/IDH/MocA-like oxidoreductase" evidence="7">
    <location>
        <begin position="144"/>
        <end position="267"/>
    </location>
</feature>
<dbReference type="SUPFAM" id="SSF55347">
    <property type="entry name" value="Glyceraldehyde-3-phosphate dehydrogenase-like, C-terminal domain"/>
    <property type="match status" value="1"/>
</dbReference>
<dbReference type="PROSITE" id="PS00798">
    <property type="entry name" value="ALDOKETO_REDUCTASE_1"/>
    <property type="match status" value="1"/>
</dbReference>
<dbReference type="EMBL" id="JBHSDS010000006">
    <property type="protein sequence ID" value="MFC4358621.1"/>
    <property type="molecule type" value="Genomic_DNA"/>
</dbReference>
<evidence type="ECO:0000313" key="8">
    <source>
        <dbReference type="EMBL" id="MFC4358621.1"/>
    </source>
</evidence>
<comment type="caution">
    <text evidence="8">The sequence shown here is derived from an EMBL/GenBank/DDBJ whole genome shotgun (WGS) entry which is preliminary data.</text>
</comment>
<evidence type="ECO:0000256" key="3">
    <source>
        <dbReference type="ARBA" id="ARBA00023002"/>
    </source>
</evidence>
<dbReference type="InterPro" id="IPR036812">
    <property type="entry name" value="NAD(P)_OxRdtase_dom_sf"/>
</dbReference>
<reference evidence="8 9" key="1">
    <citation type="journal article" date="2019" name="Int. J. Syst. Evol. Microbiol.">
        <title>The Global Catalogue of Microorganisms (GCM) 10K type strain sequencing project: providing services to taxonomists for standard genome sequencing and annotation.</title>
        <authorList>
            <consortium name="The Broad Institute Genomics Platform"/>
            <consortium name="The Broad Institute Genome Sequencing Center for Infectious Disease"/>
            <person name="Wu L."/>
            <person name="Ma J."/>
        </authorList>
    </citation>
    <scope>NUCLEOTIDE SEQUENCE [LARGE SCALE GENOMIC DNA]</scope>
    <source>
        <strain evidence="8 9">CGMCC 1.12553</strain>
    </source>
</reference>
<evidence type="ECO:0000256" key="1">
    <source>
        <dbReference type="ARBA" id="ARBA00007905"/>
    </source>
</evidence>
<dbReference type="InterPro" id="IPR018170">
    <property type="entry name" value="Aldo/ket_reductase_CS"/>
</dbReference>
<evidence type="ECO:0000259" key="6">
    <source>
        <dbReference type="Pfam" id="PF01408"/>
    </source>
</evidence>
<dbReference type="Gene3D" id="3.40.50.720">
    <property type="entry name" value="NAD(P)-binding Rossmann-like Domain"/>
    <property type="match status" value="1"/>
</dbReference>
<dbReference type="InterPro" id="IPR023210">
    <property type="entry name" value="NADP_OxRdtase_dom"/>
</dbReference>
<evidence type="ECO:0000259" key="5">
    <source>
        <dbReference type="Pfam" id="PF00248"/>
    </source>
</evidence>
<dbReference type="PANTHER" id="PTHR43827">
    <property type="entry name" value="2,5-DIKETO-D-GLUCONIC ACID REDUCTASE"/>
    <property type="match status" value="1"/>
</dbReference>
<sequence>MDVGLVGCGAVASRYAAGFGTDGGPEPDGDFGRAHDLRLVAAADRDVDRAAAFAAEYGCSGYDDAAAMLDDAGPELVLNLTSHGAHAAVTRTCLDAGASVYSEKPLALDAEEARALVRLAESEGLGLGCAPTNHRGEGQRLAAGRVADGSLGAVGVATATAHVGRVTEWHERPDSFLAVGPLYDGAVYPLTLLAEWFGPVTRVRSADTLTRYPGRAEVDPAAPDRPTHVEATLDLAGGPFVRLTASLYVPHRGREFYGLELHGDDGSCYLADAGGLGGERDTGVAFGRAGRGYTPVPLQRPPRTTPPLAGLASLADSIRAGRPSTASARRGAHVVAVCNAIERAAESGGPVAVGDCGFVPEGVPAPTRWSESVGESTTGARADRTDYTDPADPADRAALRLPPVGFGCSRYRDGEYVERAESVEVALDAGYRLLDSAELYGNERRIGDVLDAPGSPAREALFLLGKVWNTNHEHVREACEASLRRLGVDAFDCYALHWPASWAYTGPLGELADRPVEEQEARTFPTDEDGNRRTADTTLVETWTRMESLHDDGLARTLGVCNVDRATLADLLEATRVPPAVVQVESHPYLPRTDLVEYCHERGIRVVAHSPLSAPDLLDEPVLAEVAAAHDATPAQVVLAWNVGRGVVPIPSSVDAEHVVENAAAAGIRLTADERARVDALADPEFDR</sequence>
<feature type="compositionally biased region" description="Polar residues" evidence="4">
    <location>
        <begin position="369"/>
        <end position="379"/>
    </location>
</feature>
<dbReference type="PRINTS" id="PR00069">
    <property type="entry name" value="ALDKETRDTASE"/>
</dbReference>
<protein>
    <submittedName>
        <fullName evidence="8">Aldo/keto reductase</fullName>
    </submittedName>
</protein>
<dbReference type="SUPFAM" id="SSF51430">
    <property type="entry name" value="NAD(P)-linked oxidoreductase"/>
    <property type="match status" value="1"/>
</dbReference>
<feature type="compositionally biased region" description="Basic and acidic residues" evidence="4">
    <location>
        <begin position="381"/>
        <end position="393"/>
    </location>
</feature>
<comment type="similarity">
    <text evidence="1">Belongs to the aldo/keto reductase family.</text>
</comment>
<evidence type="ECO:0000256" key="4">
    <source>
        <dbReference type="SAM" id="MobiDB-lite"/>
    </source>
</evidence>
<accession>A0ABD5PCY0</accession>
<dbReference type="InterPro" id="IPR055170">
    <property type="entry name" value="GFO_IDH_MocA-like_dom"/>
</dbReference>
<dbReference type="InterPro" id="IPR020471">
    <property type="entry name" value="AKR"/>
</dbReference>
<organism evidence="8 9">
    <name type="scientific">Halobium salinum</name>
    <dbReference type="NCBI Taxonomy" id="1364940"/>
    <lineage>
        <taxon>Archaea</taxon>
        <taxon>Methanobacteriati</taxon>
        <taxon>Methanobacteriota</taxon>
        <taxon>Stenosarchaea group</taxon>
        <taxon>Halobacteria</taxon>
        <taxon>Halobacteriales</taxon>
        <taxon>Haloferacaceae</taxon>
        <taxon>Halobium</taxon>
    </lineage>
</organism>
<evidence type="ECO:0000259" key="7">
    <source>
        <dbReference type="Pfam" id="PF22725"/>
    </source>
</evidence>
<dbReference type="AlphaFoldDB" id="A0ABD5PCY0"/>
<name>A0ABD5PCY0_9EURY</name>
<feature type="domain" description="Gfo/Idh/MocA-like oxidoreductase N-terminal" evidence="6">
    <location>
        <begin position="2"/>
        <end position="125"/>
    </location>
</feature>
<dbReference type="Pfam" id="PF00248">
    <property type="entry name" value="Aldo_ket_red"/>
    <property type="match status" value="1"/>
</dbReference>
<keyword evidence="2" id="KW-0521">NADP</keyword>
<evidence type="ECO:0000256" key="2">
    <source>
        <dbReference type="ARBA" id="ARBA00022857"/>
    </source>
</evidence>
<dbReference type="Pfam" id="PF22725">
    <property type="entry name" value="GFO_IDH_MocA_C3"/>
    <property type="match status" value="1"/>
</dbReference>
<evidence type="ECO:0000313" key="9">
    <source>
        <dbReference type="Proteomes" id="UP001595921"/>
    </source>
</evidence>
<dbReference type="Pfam" id="PF01408">
    <property type="entry name" value="GFO_IDH_MocA"/>
    <property type="match status" value="1"/>
</dbReference>
<gene>
    <name evidence="8" type="ORF">ACFO0N_11785</name>
</gene>